<accession>A0ABU3PWE3</accession>
<reference evidence="8 9" key="1">
    <citation type="submission" date="2023-08" db="EMBL/GenBank/DDBJ databases">
        <title>Nocardioides seae sp. nov., a bacterium isolated from a soil.</title>
        <authorList>
            <person name="Wang X."/>
        </authorList>
    </citation>
    <scope>NUCLEOTIDE SEQUENCE [LARGE SCALE GENOMIC DNA]</scope>
    <source>
        <strain evidence="8 9">YZH12</strain>
    </source>
</reference>
<sequence length="581" mass="60303">MSSLPQHCPPPGVLDDLELIALGAAALRPFDAPGSPFSLALPPAVAEAAREAGGVQLVDPEGLVVAYARPDGSAWTVELGAAPDYGPFRRLRRPAGDVRAAQEDSGDAVVVPVEAPLSAAQHADLAGATGPVVLLVLAGHGWADVPATDLVRGALAATRDLAHVDVVVAPLARRGDPAADAALRAEVVGAYGTVVELPRGDGSLAAGATPPAREQGLVVLFTGLSGSGKSTLARALVDELLETTDRSVTSLDGDVVRRNLSAGLSFSPADRETNIRRIGWVAAEVARHGGVAICSPIAPYDATRQDVRRMAAEAGAQFVLVHVATPVEECERRDRKGLYAKARAGEIPDFTGISAPYETPADADVVVDTTGRSVADALAPVLRALGMDRCRPTAEVAPAPLAVELASPSAAPLKVLVVCTANICRSPYMELALRAAAGDAVVVSGAGTHGFRDHAMDDLMAAEARERGLDPTGFSSRAVTRELIADADLVLTAESRHRTFLLEEHPAAFKKVFTLGQFARGVQQVGEVATPRELIALIGRNRPSAEGVDVADPYRRGPEAAAACARHIDELVGVVGPALRE</sequence>
<evidence type="ECO:0000256" key="5">
    <source>
        <dbReference type="ARBA" id="ARBA00022840"/>
    </source>
</evidence>
<dbReference type="PANTHER" id="PTHR42700">
    <property type="entry name" value="SULFATE ADENYLYLTRANSFERASE"/>
    <property type="match status" value="1"/>
</dbReference>
<keyword evidence="5" id="KW-0067">ATP-binding</keyword>
<dbReference type="InterPro" id="IPR036196">
    <property type="entry name" value="Ptyr_pPase_sf"/>
</dbReference>
<gene>
    <name evidence="8" type="primary">cysC</name>
    <name evidence="8" type="ORF">RDV89_10790</name>
</gene>
<feature type="domain" description="AAA+ ATPase" evidence="7">
    <location>
        <begin position="215"/>
        <end position="448"/>
    </location>
</feature>
<keyword evidence="9" id="KW-1185">Reference proteome</keyword>
<dbReference type="SUPFAM" id="SSF52788">
    <property type="entry name" value="Phosphotyrosine protein phosphatases I"/>
    <property type="match status" value="1"/>
</dbReference>
<dbReference type="SMART" id="SM00382">
    <property type="entry name" value="AAA"/>
    <property type="match status" value="1"/>
</dbReference>
<dbReference type="Gene3D" id="3.40.50.2300">
    <property type="match status" value="1"/>
</dbReference>
<dbReference type="InterPro" id="IPR023485">
    <property type="entry name" value="Ptyr_pPase"/>
</dbReference>
<evidence type="ECO:0000313" key="8">
    <source>
        <dbReference type="EMBL" id="MDT9593555.1"/>
    </source>
</evidence>
<evidence type="ECO:0000256" key="1">
    <source>
        <dbReference type="ARBA" id="ARBA00001823"/>
    </source>
</evidence>
<name>A0ABU3PWE3_9ACTN</name>
<organism evidence="8 9">
    <name type="scientific">Nocardioides imazamoxiresistens</name>
    <dbReference type="NCBI Taxonomy" id="3231893"/>
    <lineage>
        <taxon>Bacteria</taxon>
        <taxon>Bacillati</taxon>
        <taxon>Actinomycetota</taxon>
        <taxon>Actinomycetes</taxon>
        <taxon>Propionibacteriales</taxon>
        <taxon>Nocardioidaceae</taxon>
        <taxon>Nocardioides</taxon>
    </lineage>
</organism>
<dbReference type="GO" id="GO:0004020">
    <property type="term" value="F:adenylylsulfate kinase activity"/>
    <property type="evidence" value="ECO:0007669"/>
    <property type="project" value="UniProtKB-EC"/>
</dbReference>
<dbReference type="RefSeq" id="WP_315733049.1">
    <property type="nucleotide sequence ID" value="NZ_JAVYII010000004.1"/>
</dbReference>
<keyword evidence="4" id="KW-0547">Nucleotide-binding</keyword>
<evidence type="ECO:0000259" key="7">
    <source>
        <dbReference type="SMART" id="SM00382"/>
    </source>
</evidence>
<keyword evidence="8" id="KW-0418">Kinase</keyword>
<evidence type="ECO:0000259" key="6">
    <source>
        <dbReference type="SMART" id="SM00226"/>
    </source>
</evidence>
<dbReference type="Gene3D" id="3.40.50.300">
    <property type="entry name" value="P-loop containing nucleotide triphosphate hydrolases"/>
    <property type="match status" value="1"/>
</dbReference>
<dbReference type="InterPro" id="IPR002891">
    <property type="entry name" value="APS"/>
</dbReference>
<protein>
    <recommendedName>
        <fullName evidence="2">adenylyl-sulfate kinase</fullName>
        <ecNumber evidence="2">2.7.1.25</ecNumber>
    </recommendedName>
</protein>
<keyword evidence="3 8" id="KW-0808">Transferase</keyword>
<evidence type="ECO:0000256" key="3">
    <source>
        <dbReference type="ARBA" id="ARBA00022679"/>
    </source>
</evidence>
<dbReference type="Pfam" id="PF01583">
    <property type="entry name" value="APS_kinase"/>
    <property type="match status" value="1"/>
</dbReference>
<evidence type="ECO:0000313" key="9">
    <source>
        <dbReference type="Proteomes" id="UP001268542"/>
    </source>
</evidence>
<comment type="catalytic activity">
    <reaction evidence="1">
        <text>adenosine 5'-phosphosulfate + ATP = 3'-phosphoadenylyl sulfate + ADP + H(+)</text>
        <dbReference type="Rhea" id="RHEA:24152"/>
        <dbReference type="ChEBI" id="CHEBI:15378"/>
        <dbReference type="ChEBI" id="CHEBI:30616"/>
        <dbReference type="ChEBI" id="CHEBI:58243"/>
        <dbReference type="ChEBI" id="CHEBI:58339"/>
        <dbReference type="ChEBI" id="CHEBI:456216"/>
        <dbReference type="EC" id="2.7.1.25"/>
    </reaction>
</comment>
<feature type="domain" description="Phosphotyrosine protein phosphatase I" evidence="6">
    <location>
        <begin position="413"/>
        <end position="574"/>
    </location>
</feature>
<dbReference type="SUPFAM" id="SSF52540">
    <property type="entry name" value="P-loop containing nucleoside triphosphate hydrolases"/>
    <property type="match status" value="1"/>
</dbReference>
<dbReference type="PANTHER" id="PTHR42700:SF1">
    <property type="entry name" value="SULFATE ADENYLYLTRANSFERASE"/>
    <property type="match status" value="1"/>
</dbReference>
<evidence type="ECO:0000256" key="4">
    <source>
        <dbReference type="ARBA" id="ARBA00022741"/>
    </source>
</evidence>
<dbReference type="NCBIfam" id="TIGR00455">
    <property type="entry name" value="apsK"/>
    <property type="match status" value="1"/>
</dbReference>
<dbReference type="InterPro" id="IPR027417">
    <property type="entry name" value="P-loop_NTPase"/>
</dbReference>
<proteinExistence type="predicted"/>
<dbReference type="InterPro" id="IPR050512">
    <property type="entry name" value="Sulf_AdTrans/APS_kinase"/>
</dbReference>
<dbReference type="EMBL" id="JAVYII010000004">
    <property type="protein sequence ID" value="MDT9593555.1"/>
    <property type="molecule type" value="Genomic_DNA"/>
</dbReference>
<dbReference type="Pfam" id="PF01451">
    <property type="entry name" value="LMWPc"/>
    <property type="match status" value="1"/>
</dbReference>
<dbReference type="InterPro" id="IPR059117">
    <property type="entry name" value="APS_kinase_dom"/>
</dbReference>
<evidence type="ECO:0000256" key="2">
    <source>
        <dbReference type="ARBA" id="ARBA00012121"/>
    </source>
</evidence>
<dbReference type="InterPro" id="IPR003593">
    <property type="entry name" value="AAA+_ATPase"/>
</dbReference>
<dbReference type="EC" id="2.7.1.25" evidence="2"/>
<dbReference type="CDD" id="cd02027">
    <property type="entry name" value="APSK"/>
    <property type="match status" value="1"/>
</dbReference>
<dbReference type="SMART" id="SM00226">
    <property type="entry name" value="LMWPc"/>
    <property type="match status" value="1"/>
</dbReference>
<comment type="caution">
    <text evidence="8">The sequence shown here is derived from an EMBL/GenBank/DDBJ whole genome shotgun (WGS) entry which is preliminary data.</text>
</comment>
<dbReference type="NCBIfam" id="NF003013">
    <property type="entry name" value="PRK03846.1"/>
    <property type="match status" value="1"/>
</dbReference>
<dbReference type="Proteomes" id="UP001268542">
    <property type="component" value="Unassembled WGS sequence"/>
</dbReference>